<sequence length="546" mass="63481">MMKLSILSYYFTLQYLLFYLLITLTKSQQLPYKSFNYTESKLGDQDKSIFIADIKIYDDETIIVHILRNESKQIEEFSNIGGINFEQLRIRLIFLNWTIKEIDPELKLDPINYFLFNSDIDSVGYKINKHNNIVIFDYNNDNNTHKNLVNPITIYPLIKPFTPVTYVKTKNSFDPGTYEECGEVIDWDGNVKSIICFNPRVWNGNTIQLNANKKLGFIRFTRIKRYDGNESSWNRLLWQHYSNDEYGNLISTKISSEDSNTNYSLITIVPTVENGYLEISNYTKPRSDIIPKIGLCGLPISYNKTKYNQKIVIYQAGQPINLFSCDETDSFIYCIVSIHFNNETVNGKIYEKIEIYSDQRSLKAKMTSPSDLIFDVTEYNTVDNKIYYHIYYYNAFVSRSKRLERDNSFIITNYFSINAVIQNHTFLLASPNIIDDISWPLLTIPSRNSNDYSYDNFFINNTIPPINTTVNSSTAFLNITFNQPFALSASTSDITIYKASDKSIRQRISTAMHDFLDNSSDGFNVAFKEYDEQYLQSSNYWVMGSI</sequence>
<accession>A0A8H4EUA1</accession>
<dbReference type="AlphaFoldDB" id="A0A8H4EUA1"/>
<keyword evidence="2" id="KW-1185">Reference proteome</keyword>
<gene>
    <name evidence="1" type="ORF">F8M41_017631</name>
</gene>
<evidence type="ECO:0000313" key="2">
    <source>
        <dbReference type="Proteomes" id="UP000439903"/>
    </source>
</evidence>
<dbReference type="EMBL" id="WTPW01000042">
    <property type="protein sequence ID" value="KAF0555243.1"/>
    <property type="molecule type" value="Genomic_DNA"/>
</dbReference>
<dbReference type="Proteomes" id="UP000439903">
    <property type="component" value="Unassembled WGS sequence"/>
</dbReference>
<name>A0A8H4EUA1_GIGMA</name>
<protein>
    <submittedName>
        <fullName evidence="1">Uncharacterized protein</fullName>
    </submittedName>
</protein>
<reference evidence="1 2" key="1">
    <citation type="journal article" date="2019" name="Environ. Microbiol.">
        <title>At the nexus of three kingdoms: the genome of the mycorrhizal fungus Gigaspora margarita provides insights into plant, endobacterial and fungal interactions.</title>
        <authorList>
            <person name="Venice F."/>
            <person name="Ghignone S."/>
            <person name="Salvioli di Fossalunga A."/>
            <person name="Amselem J."/>
            <person name="Novero M."/>
            <person name="Xianan X."/>
            <person name="Sedzielewska Toro K."/>
            <person name="Morin E."/>
            <person name="Lipzen A."/>
            <person name="Grigoriev I.V."/>
            <person name="Henrissat B."/>
            <person name="Martin F.M."/>
            <person name="Bonfante P."/>
        </authorList>
    </citation>
    <scope>NUCLEOTIDE SEQUENCE [LARGE SCALE GENOMIC DNA]</scope>
    <source>
        <strain evidence="1 2">BEG34</strain>
    </source>
</reference>
<evidence type="ECO:0000313" key="1">
    <source>
        <dbReference type="EMBL" id="KAF0555243.1"/>
    </source>
</evidence>
<comment type="caution">
    <text evidence="1">The sequence shown here is derived from an EMBL/GenBank/DDBJ whole genome shotgun (WGS) entry which is preliminary data.</text>
</comment>
<organism evidence="1 2">
    <name type="scientific">Gigaspora margarita</name>
    <dbReference type="NCBI Taxonomy" id="4874"/>
    <lineage>
        <taxon>Eukaryota</taxon>
        <taxon>Fungi</taxon>
        <taxon>Fungi incertae sedis</taxon>
        <taxon>Mucoromycota</taxon>
        <taxon>Glomeromycotina</taxon>
        <taxon>Glomeromycetes</taxon>
        <taxon>Diversisporales</taxon>
        <taxon>Gigasporaceae</taxon>
        <taxon>Gigaspora</taxon>
    </lineage>
</organism>
<proteinExistence type="predicted"/>